<reference evidence="2" key="1">
    <citation type="submission" date="2012-06" db="EMBL/GenBank/DDBJ databases">
        <title>Genome analysis of multiple Granulibacter bethesdensis isolates demonstrates substantial genome diversity.</title>
        <authorList>
            <person name="Greenberg D.E."/>
            <person name="Porcella S.F."/>
            <person name="Zarember K."/>
            <person name="Zelazny A.M."/>
            <person name="Bruno D."/>
            <person name="Martens C."/>
            <person name="Barbian K.D."/>
            <person name="Jaske E."/>
            <person name="Holland S.M."/>
        </authorList>
    </citation>
    <scope>NUCLEOTIDE SEQUENCE [LARGE SCALE GENOMIC DNA]</scope>
    <source>
        <strain evidence="2">CGDNIH3</strain>
    </source>
</reference>
<name>A0AAN0VFG9_9PROT</name>
<evidence type="ECO:0008006" key="3">
    <source>
        <dbReference type="Google" id="ProtNLM"/>
    </source>
</evidence>
<proteinExistence type="predicted"/>
<protein>
    <recommendedName>
        <fullName evidence="3">DUF2459 domain-containing protein</fullName>
    </recommendedName>
</protein>
<dbReference type="KEGG" id="gbc:GbCGDNIH3_0894"/>
<gene>
    <name evidence="1" type="ORF">GbCGDNIH3_0894</name>
</gene>
<organism evidence="1 2">
    <name type="scientific">Granulibacter bethesdensis</name>
    <dbReference type="NCBI Taxonomy" id="364410"/>
    <lineage>
        <taxon>Bacteria</taxon>
        <taxon>Pseudomonadati</taxon>
        <taxon>Pseudomonadota</taxon>
        <taxon>Alphaproteobacteria</taxon>
        <taxon>Acetobacterales</taxon>
        <taxon>Acetobacteraceae</taxon>
        <taxon>Granulibacter</taxon>
    </lineage>
</organism>
<dbReference type="Proteomes" id="UP000019438">
    <property type="component" value="Chromosome"/>
</dbReference>
<evidence type="ECO:0000313" key="1">
    <source>
        <dbReference type="EMBL" id="AHJ62720.1"/>
    </source>
</evidence>
<dbReference type="EMBL" id="CP003181">
    <property type="protein sequence ID" value="AHJ62720.1"/>
    <property type="molecule type" value="Genomic_DNA"/>
</dbReference>
<sequence length="266" mass="29684">MDRSSYRAQRQWPDAWLRVRLRDRWYRPLYTTLFCVPLLVACSSRLTPERDLTCHMTVDTGFLYVIDNGWHTAIGFDAVDLTGGLATFKTIFPHARAVVFGYGKRTFMTARPQTISEYIMGPVPGPAVIEAVGLTVSPELAYGQQHVSRLRLPRQDIEAAVSWVANDLADDPQGQPRLVGFEDGKRGAFYVARDRYSMLHTCNRWSADLLRKAGVPLEPAGVVLSGQLIRRLNQAAIQCPSDQPPAVIISRAADDHQSILHSAPPE</sequence>
<dbReference type="InterPro" id="IPR011727">
    <property type="entry name" value="CHP02117"/>
</dbReference>
<evidence type="ECO:0000313" key="2">
    <source>
        <dbReference type="Proteomes" id="UP000019438"/>
    </source>
</evidence>
<dbReference type="AlphaFoldDB" id="A0AAN0VFG9"/>
<dbReference type="Pfam" id="PF09601">
    <property type="entry name" value="DUF2459"/>
    <property type="match status" value="1"/>
</dbReference>
<accession>A0AAN0VFG9</accession>